<accession>A0ABT6AG82</accession>
<dbReference type="InterPro" id="IPR052170">
    <property type="entry name" value="M29_Exopeptidase"/>
</dbReference>
<proteinExistence type="predicted"/>
<evidence type="ECO:0000256" key="1">
    <source>
        <dbReference type="ARBA" id="ARBA00022723"/>
    </source>
</evidence>
<keyword evidence="3" id="KW-1185">Reference proteome</keyword>
<gene>
    <name evidence="2" type="ORF">P3W85_01385</name>
</gene>
<keyword evidence="1" id="KW-0479">Metal-binding</keyword>
<dbReference type="PANTHER" id="PTHR34448:SF1">
    <property type="entry name" value="BLL6088 PROTEIN"/>
    <property type="match status" value="1"/>
</dbReference>
<dbReference type="Proteomes" id="UP001216674">
    <property type="component" value="Unassembled WGS sequence"/>
</dbReference>
<dbReference type="SUPFAM" id="SSF144052">
    <property type="entry name" value="Thermophilic metalloprotease-like"/>
    <property type="match status" value="1"/>
</dbReference>
<dbReference type="EMBL" id="JARJLM010000018">
    <property type="protein sequence ID" value="MDF3831616.1"/>
    <property type="molecule type" value="Genomic_DNA"/>
</dbReference>
<dbReference type="Pfam" id="PF26233">
    <property type="entry name" value="NicX"/>
    <property type="match status" value="1"/>
</dbReference>
<organism evidence="2 3">
    <name type="scientific">Cupriavidus basilensis</name>
    <dbReference type="NCBI Taxonomy" id="68895"/>
    <lineage>
        <taxon>Bacteria</taxon>
        <taxon>Pseudomonadati</taxon>
        <taxon>Pseudomonadota</taxon>
        <taxon>Betaproteobacteria</taxon>
        <taxon>Burkholderiales</taxon>
        <taxon>Burkholderiaceae</taxon>
        <taxon>Cupriavidus</taxon>
    </lineage>
</organism>
<dbReference type="PANTHER" id="PTHR34448">
    <property type="entry name" value="AMINOPEPTIDASE"/>
    <property type="match status" value="1"/>
</dbReference>
<dbReference type="RefSeq" id="WP_276263454.1">
    <property type="nucleotide sequence ID" value="NZ_JARJLM010000018.1"/>
</dbReference>
<evidence type="ECO:0000313" key="3">
    <source>
        <dbReference type="Proteomes" id="UP001216674"/>
    </source>
</evidence>
<name>A0ABT6AG82_9BURK</name>
<evidence type="ECO:0000313" key="2">
    <source>
        <dbReference type="EMBL" id="MDF3831616.1"/>
    </source>
</evidence>
<comment type="caution">
    <text evidence="2">The sequence shown here is derived from an EMBL/GenBank/DDBJ whole genome shotgun (WGS) entry which is preliminary data.</text>
</comment>
<sequence length="368" mass="39889">MPVSDHDLTQAWRQVLTLSRLQPGQTVTVLTGAATHPQTLRTAQVAAASMGAIVNRLDLPPVNGEKALSRDALAYLGTTPLTGNPAAIAALKASDLVLDLMTLLFSPEQHEILRGGTRILLAVEPPEVLVRLVPTEGDRARVKAATARLARAKQMHVTSAAGTDLRCALGEFPAISEYGFVDEPGRWDHWPSGFVLTWPDEGGTSGRIVLDRGDILLPMKTYLQEPIGITVDKGYVTRIEGGLDAELLSDYMASFNDPEAYAMSHIGWGLQPRARWSTLAMYDREATIGMDARAFEGNFLCSFGPNNEAGGSRTTACHIDIPVRHCTVRLDGEAVVENGKVLDREYQQIQQTRQIPQDRQAANGAADA</sequence>
<protein>
    <submittedName>
        <fullName evidence="2">2,5-dihydroxypyridine 5,6-dioxygenase</fullName>
    </submittedName>
</protein>
<dbReference type="InterPro" id="IPR058739">
    <property type="entry name" value="NicX"/>
</dbReference>
<reference evidence="2 3" key="1">
    <citation type="submission" date="2023-03" db="EMBL/GenBank/DDBJ databases">
        <title>Draft assemblies of triclosan tolerant bacteria isolated from returned activated sludge.</title>
        <authorList>
            <person name="Van Hamelsveld S."/>
        </authorList>
    </citation>
    <scope>NUCLEOTIDE SEQUENCE [LARGE SCALE GENOMIC DNA]</scope>
    <source>
        <strain evidence="2 3">GW210010_S58</strain>
    </source>
</reference>